<proteinExistence type="predicted"/>
<dbReference type="PROSITE" id="PS51766">
    <property type="entry name" value="DOCKERIN"/>
    <property type="match status" value="1"/>
</dbReference>
<dbReference type="InterPro" id="IPR016134">
    <property type="entry name" value="Dockerin_dom"/>
</dbReference>
<dbReference type="InterPro" id="IPR036439">
    <property type="entry name" value="Dockerin_dom_sf"/>
</dbReference>
<accession>A0ABR7HIE7</accession>
<name>A0ABR7HIE7_9FIRM</name>
<dbReference type="Pfam" id="PF00404">
    <property type="entry name" value="Dockerin_1"/>
    <property type="match status" value="1"/>
</dbReference>
<evidence type="ECO:0000313" key="3">
    <source>
        <dbReference type="Proteomes" id="UP000636755"/>
    </source>
</evidence>
<reference evidence="2 3" key="1">
    <citation type="submission" date="2020-08" db="EMBL/GenBank/DDBJ databases">
        <title>Genome public.</title>
        <authorList>
            <person name="Liu C."/>
            <person name="Sun Q."/>
        </authorList>
    </citation>
    <scope>NUCLEOTIDE SEQUENCE [LARGE SCALE GENOMIC DNA]</scope>
    <source>
        <strain evidence="2 3">NSJ-71</strain>
    </source>
</reference>
<dbReference type="Gene3D" id="1.10.1330.10">
    <property type="entry name" value="Dockerin domain"/>
    <property type="match status" value="1"/>
</dbReference>
<dbReference type="InterPro" id="IPR015943">
    <property type="entry name" value="WD40/YVTN_repeat-like_dom_sf"/>
</dbReference>
<dbReference type="InterPro" id="IPR002105">
    <property type="entry name" value="Dockerin_1_rpt"/>
</dbReference>
<organism evidence="2 3">
    <name type="scientific">Ruminococcus intestinalis</name>
    <dbReference type="NCBI Taxonomy" id="2763066"/>
    <lineage>
        <taxon>Bacteria</taxon>
        <taxon>Bacillati</taxon>
        <taxon>Bacillota</taxon>
        <taxon>Clostridia</taxon>
        <taxon>Eubacteriales</taxon>
        <taxon>Oscillospiraceae</taxon>
        <taxon>Ruminococcus</taxon>
    </lineage>
</organism>
<dbReference type="CDD" id="cd14256">
    <property type="entry name" value="Dockerin_I"/>
    <property type="match status" value="1"/>
</dbReference>
<dbReference type="EMBL" id="JACOPS010000001">
    <property type="protein sequence ID" value="MBC5727267.1"/>
    <property type="molecule type" value="Genomic_DNA"/>
</dbReference>
<dbReference type="RefSeq" id="WP_186934624.1">
    <property type="nucleotide sequence ID" value="NZ_JACOPS010000001.1"/>
</dbReference>
<keyword evidence="3" id="KW-1185">Reference proteome</keyword>
<dbReference type="Gene3D" id="2.130.10.10">
    <property type="entry name" value="YVTN repeat-like/Quinoprotein amine dehydrogenase"/>
    <property type="match status" value="1"/>
</dbReference>
<dbReference type="SUPFAM" id="SSF63446">
    <property type="entry name" value="Type I dockerin domain"/>
    <property type="match status" value="1"/>
</dbReference>
<comment type="caution">
    <text evidence="2">The sequence shown here is derived from an EMBL/GenBank/DDBJ whole genome shotgun (WGS) entry which is preliminary data.</text>
</comment>
<evidence type="ECO:0000313" key="2">
    <source>
        <dbReference type="EMBL" id="MBC5727267.1"/>
    </source>
</evidence>
<gene>
    <name evidence="2" type="ORF">H8R91_01725</name>
</gene>
<feature type="domain" description="Dockerin" evidence="1">
    <location>
        <begin position="372"/>
        <end position="431"/>
    </location>
</feature>
<evidence type="ECO:0000259" key="1">
    <source>
        <dbReference type="PROSITE" id="PS51766"/>
    </source>
</evidence>
<dbReference type="Proteomes" id="UP000636755">
    <property type="component" value="Unassembled WGS sequence"/>
</dbReference>
<protein>
    <recommendedName>
        <fullName evidence="1">Dockerin domain-containing protein</fullName>
    </recommendedName>
</protein>
<sequence length="431" mass="48142">MSAIAVEKYNFNTFSNCEEVYFDADDNGAFAFAYNGKTVYTQSFVPTIKSYSFTVDGGFVGVPFIDKDTVCAVYMTNDFKYRIVRINCFDGRVSYVNSDVLDDFNYTDISICNNRLYVMKTDEVYCYVSAYDFNGKHLSDYRFSEKNVNAITTNNGSAYVFLYDGFVYRLDENKAEYCTRVRDCSDFYNSGAGFLSDSRGYIYSLNENKEYTNMYNCTNPFSVSNESIYYYRSGSVYRTSLNNSSITKYEINRNTGKILYACGKVVAITDDYSTATIIGNSDFKNIDFNTNSDTKPQSNNSTDKNDGNSNANFSDYIFTDDGFICNIKSGTTAAQLKKNCPPITSVTDKNGNNLSGKLRTGAVVATKETSYTVVVLGDVTGTGTVSSNDYKLLMKTLTGEKEIFGAYKKAADYNLDGSVDNKDLVLIAQGR</sequence>
<dbReference type="SUPFAM" id="SSF101898">
    <property type="entry name" value="NHL repeat"/>
    <property type="match status" value="1"/>
</dbReference>